<dbReference type="Pfam" id="PF01153">
    <property type="entry name" value="Glypican"/>
    <property type="match status" value="1"/>
</dbReference>
<comment type="caution">
    <text evidence="14">The sequence shown here is derived from an EMBL/GenBank/DDBJ whole genome shotgun (WGS) entry which is preliminary data.</text>
</comment>
<reference evidence="14 15" key="1">
    <citation type="submission" date="2019-04" db="EMBL/GenBank/DDBJ databases">
        <title>Chromosome genome assembly for Takifugu flavidus.</title>
        <authorList>
            <person name="Xiao S."/>
        </authorList>
    </citation>
    <scope>NUCLEOTIDE SEQUENCE [LARGE SCALE GENOMIC DNA]</scope>
    <source>
        <strain evidence="14">HTHZ2018</strain>
        <tissue evidence="14">Muscle</tissue>
    </source>
</reference>
<evidence type="ECO:0000256" key="11">
    <source>
        <dbReference type="RuleBase" id="RU003518"/>
    </source>
</evidence>
<evidence type="ECO:0000256" key="3">
    <source>
        <dbReference type="ARBA" id="ARBA00022475"/>
    </source>
</evidence>
<evidence type="ECO:0000256" key="7">
    <source>
        <dbReference type="ARBA" id="ARBA00023136"/>
    </source>
</evidence>
<name>A0A5C6PRI3_9TELE</name>
<keyword evidence="4 12" id="KW-0336">GPI-anchor</keyword>
<proteinExistence type="inferred from homology"/>
<dbReference type="GO" id="GO:0009966">
    <property type="term" value="P:regulation of signal transduction"/>
    <property type="evidence" value="ECO:0007669"/>
    <property type="project" value="InterPro"/>
</dbReference>
<keyword evidence="6 12" id="KW-0654">Proteoglycan</keyword>
<protein>
    <submittedName>
        <fullName evidence="14">Glypican-6 Secreted glypican-6</fullName>
    </submittedName>
</protein>
<feature type="region of interest" description="Disordered" evidence="13">
    <location>
        <begin position="195"/>
        <end position="215"/>
    </location>
</feature>
<dbReference type="GO" id="GO:0045202">
    <property type="term" value="C:synapse"/>
    <property type="evidence" value="ECO:0007669"/>
    <property type="project" value="TreeGrafter"/>
</dbReference>
<evidence type="ECO:0000256" key="9">
    <source>
        <dbReference type="ARBA" id="ARBA00023207"/>
    </source>
</evidence>
<dbReference type="Proteomes" id="UP000324091">
    <property type="component" value="Chromosome 1"/>
</dbReference>
<dbReference type="InterPro" id="IPR001863">
    <property type="entry name" value="Glypican"/>
</dbReference>
<keyword evidence="8" id="KW-0325">Glycoprotein</keyword>
<comment type="function">
    <text evidence="12">Cell surface proteoglycan.</text>
</comment>
<dbReference type="PANTHER" id="PTHR10822">
    <property type="entry name" value="GLYPICAN"/>
    <property type="match status" value="1"/>
</dbReference>
<evidence type="ECO:0000256" key="5">
    <source>
        <dbReference type="ARBA" id="ARBA00022729"/>
    </source>
</evidence>
<evidence type="ECO:0000256" key="1">
    <source>
        <dbReference type="ARBA" id="ARBA00004609"/>
    </source>
</evidence>
<dbReference type="AlphaFoldDB" id="A0A5C6PRI3"/>
<dbReference type="GO" id="GO:0005886">
    <property type="term" value="C:plasma membrane"/>
    <property type="evidence" value="ECO:0007669"/>
    <property type="project" value="UniProtKB-SubCell"/>
</dbReference>
<comment type="similarity">
    <text evidence="2 11">Belongs to the glypican family.</text>
</comment>
<keyword evidence="10 12" id="KW-0449">Lipoprotein</keyword>
<keyword evidence="3" id="KW-1003">Cell membrane</keyword>
<evidence type="ECO:0000313" key="14">
    <source>
        <dbReference type="EMBL" id="TWW80870.1"/>
    </source>
</evidence>
<dbReference type="PANTHER" id="PTHR10822:SF31">
    <property type="entry name" value="GLYPICAN-6"/>
    <property type="match status" value="1"/>
</dbReference>
<dbReference type="GO" id="GO:0016477">
    <property type="term" value="P:cell migration"/>
    <property type="evidence" value="ECO:0007669"/>
    <property type="project" value="TreeGrafter"/>
</dbReference>
<dbReference type="GO" id="GO:0005576">
    <property type="term" value="C:extracellular region"/>
    <property type="evidence" value="ECO:0007669"/>
    <property type="project" value="TreeGrafter"/>
</dbReference>
<comment type="subcellular location">
    <subcellularLocation>
        <location evidence="1 12">Cell membrane</location>
        <topology evidence="1 12">Lipid-anchor</topology>
        <topology evidence="1 12">GPI-anchor</topology>
    </subcellularLocation>
</comment>
<evidence type="ECO:0000256" key="10">
    <source>
        <dbReference type="ARBA" id="ARBA00023288"/>
    </source>
</evidence>
<evidence type="ECO:0000256" key="12">
    <source>
        <dbReference type="RuleBase" id="RU003519"/>
    </source>
</evidence>
<evidence type="ECO:0000256" key="8">
    <source>
        <dbReference type="ARBA" id="ARBA00023180"/>
    </source>
</evidence>
<dbReference type="GO" id="GO:0009986">
    <property type="term" value="C:cell surface"/>
    <property type="evidence" value="ECO:0007669"/>
    <property type="project" value="TreeGrafter"/>
</dbReference>
<feature type="non-terminal residue" evidence="14">
    <location>
        <position position="253"/>
    </location>
</feature>
<keyword evidence="5" id="KW-0732">Signal</keyword>
<evidence type="ECO:0000256" key="6">
    <source>
        <dbReference type="ARBA" id="ARBA00022974"/>
    </source>
</evidence>
<sequence>MKISGWLALRQDFDEKCDEEAELFLLRTVLPVRKGFGPTSRRSLARGRASCHGQCLWYEQNPLADLSVLPATAQSAPTCRRSSRRYAARQVIDIKEKLKMSKKFWSNLPDVLCVEERVTAGNTSDDDCWNGHTRGRYFPEVQKDGLTNQLNNPEVAVDITRPDTLIRQQIMALRVMTNKLRNAYNGNDIYFQDSSDEGSGSGSGSGCTDVCPTDADAEDLTTEAPVVEADRGGPVDGSELPSAPPAALLLTLA</sequence>
<gene>
    <name evidence="14" type="ORF">D4764_01G0006850</name>
</gene>
<evidence type="ECO:0000256" key="4">
    <source>
        <dbReference type="ARBA" id="ARBA00022622"/>
    </source>
</evidence>
<keyword evidence="7 12" id="KW-0472">Membrane</keyword>
<dbReference type="GO" id="GO:0098552">
    <property type="term" value="C:side of membrane"/>
    <property type="evidence" value="ECO:0007669"/>
    <property type="project" value="UniProtKB-KW"/>
</dbReference>
<accession>A0A5C6PRI3</accession>
<organism evidence="14 15">
    <name type="scientific">Takifugu flavidus</name>
    <name type="common">sansaifugu</name>
    <dbReference type="NCBI Taxonomy" id="433684"/>
    <lineage>
        <taxon>Eukaryota</taxon>
        <taxon>Metazoa</taxon>
        <taxon>Chordata</taxon>
        <taxon>Craniata</taxon>
        <taxon>Vertebrata</taxon>
        <taxon>Euteleostomi</taxon>
        <taxon>Actinopterygii</taxon>
        <taxon>Neopterygii</taxon>
        <taxon>Teleostei</taxon>
        <taxon>Neoteleostei</taxon>
        <taxon>Acanthomorphata</taxon>
        <taxon>Eupercaria</taxon>
        <taxon>Tetraodontiformes</taxon>
        <taxon>Tetradontoidea</taxon>
        <taxon>Tetraodontidae</taxon>
        <taxon>Takifugu</taxon>
    </lineage>
</organism>
<dbReference type="GO" id="GO:1905475">
    <property type="term" value="P:regulation of protein localization to membrane"/>
    <property type="evidence" value="ECO:0007669"/>
    <property type="project" value="TreeGrafter"/>
</dbReference>
<evidence type="ECO:0000313" key="15">
    <source>
        <dbReference type="Proteomes" id="UP000324091"/>
    </source>
</evidence>
<keyword evidence="9 12" id="KW-0357">Heparan sulfate</keyword>
<keyword evidence="15" id="KW-1185">Reference proteome</keyword>
<evidence type="ECO:0000256" key="2">
    <source>
        <dbReference type="ARBA" id="ARBA00010260"/>
    </source>
</evidence>
<dbReference type="EMBL" id="RHFK02000001">
    <property type="protein sequence ID" value="TWW80870.1"/>
    <property type="molecule type" value="Genomic_DNA"/>
</dbReference>
<evidence type="ECO:0000256" key="13">
    <source>
        <dbReference type="SAM" id="MobiDB-lite"/>
    </source>
</evidence>